<keyword evidence="3" id="KW-1185">Reference proteome</keyword>
<keyword evidence="1" id="KW-0812">Transmembrane</keyword>
<name>A0AAD7ZVX9_DIPPU</name>
<reference evidence="2" key="1">
    <citation type="journal article" date="2023" name="IScience">
        <title>Live-bearing cockroach genome reveals convergent evolutionary mechanisms linked to viviparity in insects and beyond.</title>
        <authorList>
            <person name="Fouks B."/>
            <person name="Harrison M.C."/>
            <person name="Mikhailova A.A."/>
            <person name="Marchal E."/>
            <person name="English S."/>
            <person name="Carruthers M."/>
            <person name="Jennings E.C."/>
            <person name="Chiamaka E.L."/>
            <person name="Frigard R.A."/>
            <person name="Pippel M."/>
            <person name="Attardo G.M."/>
            <person name="Benoit J.B."/>
            <person name="Bornberg-Bauer E."/>
            <person name="Tobe S.S."/>
        </authorList>
    </citation>
    <scope>NUCLEOTIDE SEQUENCE</scope>
    <source>
        <strain evidence="2">Stay&amp;Tobe</strain>
    </source>
</reference>
<feature type="non-terminal residue" evidence="2">
    <location>
        <position position="173"/>
    </location>
</feature>
<organism evidence="2 3">
    <name type="scientific">Diploptera punctata</name>
    <name type="common">Pacific beetle cockroach</name>
    <dbReference type="NCBI Taxonomy" id="6984"/>
    <lineage>
        <taxon>Eukaryota</taxon>
        <taxon>Metazoa</taxon>
        <taxon>Ecdysozoa</taxon>
        <taxon>Arthropoda</taxon>
        <taxon>Hexapoda</taxon>
        <taxon>Insecta</taxon>
        <taxon>Pterygota</taxon>
        <taxon>Neoptera</taxon>
        <taxon>Polyneoptera</taxon>
        <taxon>Dictyoptera</taxon>
        <taxon>Blattodea</taxon>
        <taxon>Blaberoidea</taxon>
        <taxon>Blaberidae</taxon>
        <taxon>Diplopterinae</taxon>
        <taxon>Diploptera</taxon>
    </lineage>
</organism>
<protein>
    <submittedName>
        <fullName evidence="2">Uncharacterized protein</fullName>
    </submittedName>
</protein>
<keyword evidence="1" id="KW-0472">Membrane</keyword>
<dbReference type="EMBL" id="JASPKZ010006064">
    <property type="protein sequence ID" value="KAJ9587784.1"/>
    <property type="molecule type" value="Genomic_DNA"/>
</dbReference>
<reference evidence="2" key="2">
    <citation type="submission" date="2023-05" db="EMBL/GenBank/DDBJ databases">
        <authorList>
            <person name="Fouks B."/>
        </authorList>
    </citation>
    <scope>NUCLEOTIDE SEQUENCE</scope>
    <source>
        <strain evidence="2">Stay&amp;Tobe</strain>
        <tissue evidence="2">Testes</tissue>
    </source>
</reference>
<feature type="transmembrane region" description="Helical" evidence="1">
    <location>
        <begin position="53"/>
        <end position="73"/>
    </location>
</feature>
<evidence type="ECO:0000313" key="3">
    <source>
        <dbReference type="Proteomes" id="UP001233999"/>
    </source>
</evidence>
<dbReference type="Proteomes" id="UP001233999">
    <property type="component" value="Unassembled WGS sequence"/>
</dbReference>
<comment type="caution">
    <text evidence="2">The sequence shown here is derived from an EMBL/GenBank/DDBJ whole genome shotgun (WGS) entry which is preliminary data.</text>
</comment>
<keyword evidence="1" id="KW-1133">Transmembrane helix</keyword>
<accession>A0AAD7ZVX9</accession>
<dbReference type="AlphaFoldDB" id="A0AAD7ZVX9"/>
<evidence type="ECO:0000313" key="2">
    <source>
        <dbReference type="EMBL" id="KAJ9587784.1"/>
    </source>
</evidence>
<gene>
    <name evidence="2" type="ORF">L9F63_018810</name>
</gene>
<proteinExistence type="predicted"/>
<evidence type="ECO:0000256" key="1">
    <source>
        <dbReference type="SAM" id="Phobius"/>
    </source>
</evidence>
<feature type="non-terminal residue" evidence="2">
    <location>
        <position position="1"/>
    </location>
</feature>
<sequence length="173" mass="20208">CTLKQPLRMPDAVSDKTLGIFNPQDHSQQPRNLQDQNESCLKKQRETISQAEFCVYVYSLSLMIYYLYFKYLFNFFILPMECCLQQHKRWTRSWIPPRYFLPPLAISATAGSDGDTHVYHVTVLRNLCSHAAPQLDRGLIFLKEKYVLLSGNGFADPEPTTLMPRIHVFYVRR</sequence>